<reference evidence="1" key="2">
    <citation type="submission" date="2025-08" db="UniProtKB">
        <authorList>
            <consortium name="Ensembl"/>
        </authorList>
    </citation>
    <scope>IDENTIFICATION</scope>
</reference>
<dbReference type="Proteomes" id="UP000028761">
    <property type="component" value="Chromosome 7"/>
</dbReference>
<keyword evidence="2" id="KW-1185">Reference proteome</keyword>
<dbReference type="PANTHER" id="PTHR12138:SF155">
    <property type="entry name" value="DOWN SYNDROME CRITICAL REGION PROTEIN 8"/>
    <property type="match status" value="1"/>
</dbReference>
<dbReference type="PANTHER" id="PTHR12138">
    <property type="entry name" value="PRIMATE-EXPANDED PROTEIN FAMILY"/>
    <property type="match status" value="1"/>
</dbReference>
<organism evidence="1 2">
    <name type="scientific">Papio anubis</name>
    <name type="common">Olive baboon</name>
    <dbReference type="NCBI Taxonomy" id="9555"/>
    <lineage>
        <taxon>Eukaryota</taxon>
        <taxon>Metazoa</taxon>
        <taxon>Chordata</taxon>
        <taxon>Craniata</taxon>
        <taxon>Vertebrata</taxon>
        <taxon>Euteleostomi</taxon>
        <taxon>Mammalia</taxon>
        <taxon>Eutheria</taxon>
        <taxon>Euarchontoglires</taxon>
        <taxon>Primates</taxon>
        <taxon>Haplorrhini</taxon>
        <taxon>Catarrhini</taxon>
        <taxon>Cercopithecidae</taxon>
        <taxon>Cercopithecinae</taxon>
        <taxon>Papio</taxon>
    </lineage>
</organism>
<dbReference type="Ensembl" id="ENSPANT00000068107.1">
    <property type="protein sequence ID" value="ENSPANP00000060831.1"/>
    <property type="gene ID" value="ENSPANG00000039782.1"/>
</dbReference>
<evidence type="ECO:0000313" key="1">
    <source>
        <dbReference type="Ensembl" id="ENSPANP00000060831.1"/>
    </source>
</evidence>
<sequence length="169" mass="18541">MSDKNSTSAPKALPSKTFFFFLRWNLTLSPWLEYNGVISAHCNLRLPGSSDFPSSASQVAGITVALSQLYCSLNLPGLYDLPTSASPVAGTTGACQHTQLIFFFFFFEMESCSVAQTGAQWHNLGSLQAPPPGFTPFSCLSFPSSWDYRCQLPRPANFLNFCRDGVSRC</sequence>
<accession>A0A8I5NF35</accession>
<evidence type="ECO:0000313" key="2">
    <source>
        <dbReference type="Proteomes" id="UP000028761"/>
    </source>
</evidence>
<dbReference type="AlphaFoldDB" id="A0A8I5NF35"/>
<proteinExistence type="predicted"/>
<reference evidence="1 2" key="1">
    <citation type="submission" date="2012-03" db="EMBL/GenBank/DDBJ databases">
        <title>Whole Genome Assembly of Papio anubis.</title>
        <authorList>
            <person name="Liu Y.L."/>
            <person name="Abraham K.A."/>
            <person name="Akbar H.A."/>
            <person name="Ali S.A."/>
            <person name="Anosike U.A."/>
            <person name="Aqrawi P.A."/>
            <person name="Arias F.A."/>
            <person name="Attaway T.A."/>
            <person name="Awwad R.A."/>
            <person name="Babu C.B."/>
            <person name="Bandaranaike D.B."/>
            <person name="Battles P.B."/>
            <person name="Bell A.B."/>
            <person name="Beltran B.B."/>
            <person name="Berhane-Mersha D.B."/>
            <person name="Bess C.B."/>
            <person name="Bickham C.B."/>
            <person name="Bolden T.B."/>
            <person name="Carter K.C."/>
            <person name="Chau D.C."/>
            <person name="Chavez A.C."/>
            <person name="Clerc-Blankenburg K.C."/>
            <person name="Coyle M.C."/>
            <person name="Dao M.D."/>
            <person name="Davila M.L.D."/>
            <person name="Davy-Carroll L.D."/>
            <person name="Denson S.D."/>
            <person name="Dinh H.D."/>
            <person name="Fernandez S.F."/>
            <person name="Fernando P.F."/>
            <person name="Forbes L.F."/>
            <person name="Francis C.F."/>
            <person name="Francisco L.F."/>
            <person name="Fu Q.F."/>
            <person name="Garcia-Iii R.G."/>
            <person name="Garrett T.G."/>
            <person name="Gross S.G."/>
            <person name="Gubbala S.G."/>
            <person name="Hirani K.H."/>
            <person name="Hogues M.H."/>
            <person name="Hollins B.H."/>
            <person name="Jackson L.J."/>
            <person name="Javaid M.J."/>
            <person name="Jhangiani S.J."/>
            <person name="Johnson A.J."/>
            <person name="Johnson B.J."/>
            <person name="Jones J.J."/>
            <person name="Joshi V.J."/>
            <person name="Kalu J.K."/>
            <person name="Khan N.K."/>
            <person name="Korchina V.K."/>
            <person name="Kovar C.K."/>
            <person name="Lago L.L."/>
            <person name="Lara F.L."/>
            <person name="Le T.-K.L."/>
            <person name="Lee S.L."/>
            <person name="Legall-Iii F.L."/>
            <person name="Lemon S.L."/>
            <person name="Liu J.L."/>
            <person name="Liu Y.-S.L."/>
            <person name="Liyanage D.L."/>
            <person name="Lopez J.L."/>
            <person name="Lorensuhewa L.L."/>
            <person name="Mata R.M."/>
            <person name="Mathew T.M."/>
            <person name="Mercado C.M."/>
            <person name="Mercado I.M."/>
            <person name="Morales K.M."/>
            <person name="Morgan M.M."/>
            <person name="Munidasa M.M."/>
            <person name="Ngo D.N."/>
            <person name="Nguyen L.N."/>
            <person name="Nguyen T.N."/>
            <person name="Nguyen N.N."/>
            <person name="Obregon M.O."/>
            <person name="Okwuonu G.O."/>
            <person name="Ongeri F.O."/>
            <person name="Onwere C.O."/>
            <person name="Osifeso I.O."/>
            <person name="Parra A.P."/>
            <person name="Patil S.P."/>
            <person name="Perez A.P."/>
            <person name="Perez Y.P."/>
            <person name="Pham C.P."/>
            <person name="Pu L.-L.P."/>
            <person name="Puazo M.P."/>
            <person name="Quiroz J.Q."/>
            <person name="Rouhana J.R."/>
            <person name="Ruiz M.R."/>
            <person name="Ruiz S.-J.R."/>
            <person name="Saada N.S."/>
            <person name="Santibanez J.S."/>
            <person name="Scheel M.S."/>
            <person name="Schneider B.S."/>
            <person name="Simmons D.S."/>
            <person name="Sisson I.S."/>
            <person name="Tang L.-Y.T."/>
            <person name="Thornton R.T."/>
            <person name="Tisius J.T."/>
            <person name="Toledanes G.T."/>
            <person name="Trejos Z.T."/>
            <person name="Usmani K.U."/>
            <person name="Varghese R.V."/>
            <person name="Vattathil S.V."/>
            <person name="Vee V.V."/>
            <person name="Walker D.W."/>
            <person name="Weissenberger G.W."/>
            <person name="White C.W."/>
            <person name="Williams A.W."/>
            <person name="Woodworth J.W."/>
            <person name="Wright R.W."/>
            <person name="Zhu Y.Z."/>
            <person name="Han Y.H."/>
            <person name="Newsham I.N."/>
            <person name="Nazareth L.N."/>
            <person name="Worley K.W."/>
            <person name="Muzny D.M."/>
            <person name="Rogers J.R."/>
            <person name="Gibbs R.G."/>
        </authorList>
    </citation>
    <scope>NUCLEOTIDE SEQUENCE [LARGE SCALE GENOMIC DNA]</scope>
</reference>
<protein>
    <submittedName>
        <fullName evidence="1">Uncharacterized protein</fullName>
    </submittedName>
</protein>
<name>A0A8I5NF35_PAPAN</name>
<reference evidence="1" key="3">
    <citation type="submission" date="2025-09" db="UniProtKB">
        <authorList>
            <consortium name="Ensembl"/>
        </authorList>
    </citation>
    <scope>IDENTIFICATION</scope>
</reference>
<dbReference type="GeneTree" id="ENSGT00940000161627"/>